<gene>
    <name evidence="9" type="ORF">MAR_036841</name>
</gene>
<keyword evidence="3 6" id="KW-0238">DNA-binding</keyword>
<keyword evidence="2" id="KW-0805">Transcription regulation</keyword>
<reference evidence="9" key="1">
    <citation type="submission" date="2022-11" db="EMBL/GenBank/DDBJ databases">
        <title>Centuries of genome instability and evolution in soft-shell clam transmissible cancer (bioRxiv).</title>
        <authorList>
            <person name="Hart S.F.M."/>
            <person name="Yonemitsu M.A."/>
            <person name="Giersch R.M."/>
            <person name="Beal B.F."/>
            <person name="Arriagada G."/>
            <person name="Davis B.W."/>
            <person name="Ostrander E.A."/>
            <person name="Goff S.P."/>
            <person name="Metzger M.J."/>
        </authorList>
    </citation>
    <scope>NUCLEOTIDE SEQUENCE</scope>
    <source>
        <strain evidence="9">MELC-2E11</strain>
        <tissue evidence="9">Siphon/mantle</tissue>
    </source>
</reference>
<evidence type="ECO:0000256" key="7">
    <source>
        <dbReference type="SAM" id="MobiDB-lite"/>
    </source>
</evidence>
<name>A0ABY7FQ61_MYAAR</name>
<feature type="DNA-binding region" description="HMG box" evidence="6">
    <location>
        <begin position="53"/>
        <end position="121"/>
    </location>
</feature>
<keyword evidence="10" id="KW-1185">Reference proteome</keyword>
<dbReference type="PANTHER" id="PTHR10270">
    <property type="entry name" value="SOX TRANSCRIPTION FACTOR"/>
    <property type="match status" value="1"/>
</dbReference>
<keyword evidence="5 6" id="KW-0539">Nucleus</keyword>
<evidence type="ECO:0000256" key="3">
    <source>
        <dbReference type="ARBA" id="ARBA00023125"/>
    </source>
</evidence>
<dbReference type="SMART" id="SM00398">
    <property type="entry name" value="HMG"/>
    <property type="match status" value="1"/>
</dbReference>
<dbReference type="SUPFAM" id="SSF47095">
    <property type="entry name" value="HMG-box"/>
    <property type="match status" value="1"/>
</dbReference>
<evidence type="ECO:0000256" key="6">
    <source>
        <dbReference type="PROSITE-ProRule" id="PRU00267"/>
    </source>
</evidence>
<dbReference type="InterPro" id="IPR017386">
    <property type="entry name" value="SOX-12/11/4"/>
</dbReference>
<dbReference type="PROSITE" id="PS50118">
    <property type="entry name" value="HMG_BOX_2"/>
    <property type="match status" value="1"/>
</dbReference>
<evidence type="ECO:0000313" key="10">
    <source>
        <dbReference type="Proteomes" id="UP001164746"/>
    </source>
</evidence>
<evidence type="ECO:0000313" key="9">
    <source>
        <dbReference type="EMBL" id="WAR23172.1"/>
    </source>
</evidence>
<accession>A0ABY7FQ61</accession>
<evidence type="ECO:0000256" key="4">
    <source>
        <dbReference type="ARBA" id="ARBA00023163"/>
    </source>
</evidence>
<keyword evidence="4" id="KW-0804">Transcription</keyword>
<dbReference type="Proteomes" id="UP001164746">
    <property type="component" value="Chromosome 13"/>
</dbReference>
<dbReference type="InterPro" id="IPR036910">
    <property type="entry name" value="HMG_box_dom_sf"/>
</dbReference>
<feature type="domain" description="HMG box" evidence="8">
    <location>
        <begin position="53"/>
        <end position="121"/>
    </location>
</feature>
<dbReference type="PANTHER" id="PTHR10270:SF323">
    <property type="entry name" value="TRANSCRIPTION FACTOR SOX-14-RELATED"/>
    <property type="match status" value="1"/>
</dbReference>
<dbReference type="EMBL" id="CP111024">
    <property type="protein sequence ID" value="WAR23172.1"/>
    <property type="molecule type" value="Genomic_DNA"/>
</dbReference>
<evidence type="ECO:0000256" key="1">
    <source>
        <dbReference type="ARBA" id="ARBA00004123"/>
    </source>
</evidence>
<dbReference type="CDD" id="cd22029">
    <property type="entry name" value="HMG-box_SoxC"/>
    <property type="match status" value="1"/>
</dbReference>
<evidence type="ECO:0000259" key="8">
    <source>
        <dbReference type="PROSITE" id="PS50118"/>
    </source>
</evidence>
<proteinExistence type="predicted"/>
<dbReference type="InterPro" id="IPR009071">
    <property type="entry name" value="HMG_box_dom"/>
</dbReference>
<dbReference type="InterPro" id="IPR050140">
    <property type="entry name" value="SRY-related_HMG-box_TF-like"/>
</dbReference>
<organism evidence="9 10">
    <name type="scientific">Mya arenaria</name>
    <name type="common">Soft-shell clam</name>
    <dbReference type="NCBI Taxonomy" id="6604"/>
    <lineage>
        <taxon>Eukaryota</taxon>
        <taxon>Metazoa</taxon>
        <taxon>Spiralia</taxon>
        <taxon>Lophotrochozoa</taxon>
        <taxon>Mollusca</taxon>
        <taxon>Bivalvia</taxon>
        <taxon>Autobranchia</taxon>
        <taxon>Heteroconchia</taxon>
        <taxon>Euheterodonta</taxon>
        <taxon>Imparidentia</taxon>
        <taxon>Neoheterodontei</taxon>
        <taxon>Myida</taxon>
        <taxon>Myoidea</taxon>
        <taxon>Myidae</taxon>
        <taxon>Mya</taxon>
    </lineage>
</organism>
<evidence type="ECO:0000256" key="2">
    <source>
        <dbReference type="ARBA" id="ARBA00023015"/>
    </source>
</evidence>
<dbReference type="PIRSF" id="PIRSF038098">
    <property type="entry name" value="SOX-12/11/4a"/>
    <property type="match status" value="1"/>
</dbReference>
<dbReference type="Gene3D" id="1.10.30.10">
    <property type="entry name" value="High mobility group box domain"/>
    <property type="match status" value="1"/>
</dbReference>
<feature type="region of interest" description="Disordered" evidence="7">
    <location>
        <begin position="122"/>
        <end position="163"/>
    </location>
</feature>
<sequence>MVPQNSPGASSSGYSSDDGINNNVAMFGSQTINPNTNTPYSDATMCKKVTTHVKRPMNAFMVWSQIERRKISEVAPDMHNAEISKQLGARWKLLDENDRQPFIEEAERLRILHMQEYPDYKYRPRKKAKQAPTKPEQQVTKGKVTKPSKARTDRNRYQKGPSAVKAALASPTQYTPMHSTNTQQSRLKLKLTIDEKFKECIRASKNVQVPSCQLTPPGKVPASPEYTPLTPDSTSFYPEDHYETPAPSPVEEAMVVVKTEFHINNNNIVQQPEGSTLADLDNLTDILQMPGNWQMDIENMDLSKLADTDFPNFDTNIQVQNHPQFQPTNIVSSSIANVPNSAIYVNTYSNPTSSHFEFPDYSTPEVSEMIGLENEWLDISVLGSVTTAH</sequence>
<protein>
    <submittedName>
        <fullName evidence="9">SOX14-like protein</fullName>
    </submittedName>
</protein>
<dbReference type="Pfam" id="PF00505">
    <property type="entry name" value="HMG_box"/>
    <property type="match status" value="1"/>
</dbReference>
<comment type="subcellular location">
    <subcellularLocation>
        <location evidence="1">Nucleus</location>
    </subcellularLocation>
</comment>
<evidence type="ECO:0000256" key="5">
    <source>
        <dbReference type="ARBA" id="ARBA00023242"/>
    </source>
</evidence>